<dbReference type="InterPro" id="IPR050313">
    <property type="entry name" value="Carb_Metab_HTH_regulators"/>
</dbReference>
<evidence type="ECO:0000259" key="4">
    <source>
        <dbReference type="PROSITE" id="PS51000"/>
    </source>
</evidence>
<dbReference type="SMART" id="SM01134">
    <property type="entry name" value="DeoRC"/>
    <property type="match status" value="1"/>
</dbReference>
<evidence type="ECO:0000256" key="3">
    <source>
        <dbReference type="ARBA" id="ARBA00023163"/>
    </source>
</evidence>
<reference evidence="5" key="1">
    <citation type="submission" date="2020-02" db="EMBL/GenBank/DDBJ databases">
        <authorList>
            <person name="Meier V. D."/>
        </authorList>
    </citation>
    <scope>NUCLEOTIDE SEQUENCE</scope>
    <source>
        <strain evidence="5">AVDCRST_MAG16</strain>
    </source>
</reference>
<keyword evidence="3" id="KW-0804">Transcription</keyword>
<gene>
    <name evidence="5" type="ORF">AVDCRST_MAG16-677</name>
</gene>
<dbReference type="InterPro" id="IPR014036">
    <property type="entry name" value="DeoR-like_C"/>
</dbReference>
<accession>A0A6J4KZL6</accession>
<dbReference type="SUPFAM" id="SSF46785">
    <property type="entry name" value="Winged helix' DNA-binding domain"/>
    <property type="match status" value="1"/>
</dbReference>
<proteinExistence type="predicted"/>
<dbReference type="AlphaFoldDB" id="A0A6J4KZL6"/>
<protein>
    <submittedName>
        <fullName evidence="5">Transcriptional regulator, DeoR family</fullName>
    </submittedName>
</protein>
<dbReference type="Pfam" id="PF00455">
    <property type="entry name" value="DeoRC"/>
    <property type="match status" value="1"/>
</dbReference>
<evidence type="ECO:0000313" key="5">
    <source>
        <dbReference type="EMBL" id="CAA9318999.1"/>
    </source>
</evidence>
<dbReference type="InterPro" id="IPR037171">
    <property type="entry name" value="NagB/RpiA_transferase-like"/>
</dbReference>
<dbReference type="PROSITE" id="PS51000">
    <property type="entry name" value="HTH_DEOR_2"/>
    <property type="match status" value="1"/>
</dbReference>
<name>A0A6J4KZL6_9ACTN</name>
<dbReference type="PRINTS" id="PR00037">
    <property type="entry name" value="HTHLACR"/>
</dbReference>
<dbReference type="Gene3D" id="3.40.50.1360">
    <property type="match status" value="1"/>
</dbReference>
<dbReference type="SUPFAM" id="SSF100950">
    <property type="entry name" value="NagB/RpiA/CoA transferase-like"/>
    <property type="match status" value="1"/>
</dbReference>
<dbReference type="PANTHER" id="PTHR30363:SF44">
    <property type="entry name" value="AGA OPERON TRANSCRIPTIONAL REPRESSOR-RELATED"/>
    <property type="match status" value="1"/>
</dbReference>
<evidence type="ECO:0000256" key="2">
    <source>
        <dbReference type="ARBA" id="ARBA00023125"/>
    </source>
</evidence>
<sequence length="258" mass="27373">MLAAQRRQRILDEVRRVGGVRVSELTTLLGVSDMTVRRDLDRLSQEGLVSKVHGGATTPQSASVEPGFEVKSRRQLAEKHALAEAAAMLVQPGQAVALGAGTTTWLLAQHLQAVEGLTVVTNSVKVADVLRPCCDVVLTGGVRTPSDALVGPVADLVLRSLHFDVAFLGCHGMSAAGLSTPNLAEAATNRAFVRAAARVVVVADSTKWGTAGLMTWAELSEVDVLITDRGLDLDAQRLLQSQVGRLHVVQPQAQRVAR</sequence>
<keyword evidence="1" id="KW-0805">Transcription regulation</keyword>
<dbReference type="InterPro" id="IPR001034">
    <property type="entry name" value="DeoR_HTH"/>
</dbReference>
<dbReference type="PROSITE" id="PS00894">
    <property type="entry name" value="HTH_DEOR_1"/>
    <property type="match status" value="1"/>
</dbReference>
<keyword evidence="2" id="KW-0238">DNA-binding</keyword>
<feature type="domain" description="HTH deoR-type" evidence="4">
    <location>
        <begin position="3"/>
        <end position="58"/>
    </location>
</feature>
<dbReference type="SMART" id="SM00420">
    <property type="entry name" value="HTH_DEOR"/>
    <property type="match status" value="1"/>
</dbReference>
<dbReference type="GO" id="GO:0003677">
    <property type="term" value="F:DNA binding"/>
    <property type="evidence" value="ECO:0007669"/>
    <property type="project" value="UniProtKB-KW"/>
</dbReference>
<dbReference type="PANTHER" id="PTHR30363">
    <property type="entry name" value="HTH-TYPE TRANSCRIPTIONAL REGULATOR SRLR-RELATED"/>
    <property type="match status" value="1"/>
</dbReference>
<dbReference type="Gene3D" id="1.10.10.10">
    <property type="entry name" value="Winged helix-like DNA-binding domain superfamily/Winged helix DNA-binding domain"/>
    <property type="match status" value="1"/>
</dbReference>
<organism evidence="5">
    <name type="scientific">uncultured Frankineae bacterium</name>
    <dbReference type="NCBI Taxonomy" id="437475"/>
    <lineage>
        <taxon>Bacteria</taxon>
        <taxon>Bacillati</taxon>
        <taxon>Actinomycetota</taxon>
        <taxon>Actinomycetes</taxon>
        <taxon>Frankiales</taxon>
        <taxon>environmental samples</taxon>
    </lineage>
</organism>
<dbReference type="InterPro" id="IPR036388">
    <property type="entry name" value="WH-like_DNA-bd_sf"/>
</dbReference>
<dbReference type="InterPro" id="IPR018356">
    <property type="entry name" value="Tscrpt_reg_HTH_DeoR_CS"/>
</dbReference>
<dbReference type="EMBL" id="CADCUE010000051">
    <property type="protein sequence ID" value="CAA9318999.1"/>
    <property type="molecule type" value="Genomic_DNA"/>
</dbReference>
<dbReference type="InterPro" id="IPR036390">
    <property type="entry name" value="WH_DNA-bd_sf"/>
</dbReference>
<dbReference type="Pfam" id="PF08220">
    <property type="entry name" value="HTH_DeoR"/>
    <property type="match status" value="1"/>
</dbReference>
<dbReference type="GO" id="GO:0003700">
    <property type="term" value="F:DNA-binding transcription factor activity"/>
    <property type="evidence" value="ECO:0007669"/>
    <property type="project" value="InterPro"/>
</dbReference>
<evidence type="ECO:0000256" key="1">
    <source>
        <dbReference type="ARBA" id="ARBA00023015"/>
    </source>
</evidence>